<feature type="region of interest" description="Disordered" evidence="1">
    <location>
        <begin position="735"/>
        <end position="788"/>
    </location>
</feature>
<organism evidence="3 4">
    <name type="scientific">Moelleriella libera RCEF 2490</name>
    <dbReference type="NCBI Taxonomy" id="1081109"/>
    <lineage>
        <taxon>Eukaryota</taxon>
        <taxon>Fungi</taxon>
        <taxon>Dikarya</taxon>
        <taxon>Ascomycota</taxon>
        <taxon>Pezizomycotina</taxon>
        <taxon>Sordariomycetes</taxon>
        <taxon>Hypocreomycetidae</taxon>
        <taxon>Hypocreales</taxon>
        <taxon>Clavicipitaceae</taxon>
        <taxon>Moelleriella</taxon>
    </lineage>
</organism>
<gene>
    <name evidence="3" type="ORF">AAL_03076</name>
</gene>
<feature type="region of interest" description="Disordered" evidence="1">
    <location>
        <begin position="905"/>
        <end position="926"/>
    </location>
</feature>
<sequence length="1032" mass="113988">MSRPLCDRCIRLDLRVERFVLPKTRPGNHAEEKSHSAESLRLQNERFELGTIRGLRTPQSDCPLCALLCQAVRGSVLSDQEDSTCFLLWELDGRRARFMPGRPIDERCTRRLRLFCVETDSRKVRRGPSLLLDASPRYDKPECDHESILRNNVEFLGRRIHSEPVTASYINSLLELCEQNHRRWCRGPGTDDGLPKTLRQPFSGIIDIDENQLVPFVTDLEDMDEWYAAVSYVRADSPSYATTIANVQDRRKPGGLTEVINGLPKALRQSVQLVRRMGIKYIWIDTVCVVQDSKQSWNLSTQSMHSIYGNAILTVCAADGVDASEGLVALDRDRQTKQHIEECAPGLHLMLHVLPEASIGASAWGGCAWTFQERFLSKRCLVFAGGQVYLQCRTANWSEDVFEESLDARRTIGDSLAPANLYKDVWTKAAWVFANSVGLYSRRSLYEPFARLAAFGGMCQFMGAIMGAPFSFGLPVSHFDFALLWQPVGGSSRLEKSRSGDARYDGLKLPSWSWCGWQSDAVEYNRQTLDCCFSDVHEWLSEHTWIDWHIRDRSGSLRRLLGPGHAGRDRSTHEKWRGYGRRPAMTGPGAASPLVRPAGPPRPGLPWPPAPGAVTARPTCVRPPGGGRFPQQVVPIAPPPGWLLARGPPSAPPPGGILPPPGWQPCSPASPPPGWQHPRSGTPNSTPGALVPLSGRGQAAPSATTIPPPSQVHDGASEDGWLKLKKKHRHRSRLVDFSGPVFGSGSGDSPADASSTDSDVTWNSSDSDSSSDSSSDAEPDSNRPAATGGFCQTRLAHHNVIDTPHHPGRPGPPRTTQTAGSFDAYGRPLNSAAMRRKRRLCIGRPFRLTLPEHPYCVSVESAAAAAEADHHDGGGGSSSPQTDSDLPMLQFHTWTKSFHLVEATASAEESTRRQRGHPDGHSAKRCHIVDDSGDKCGSIVVAADWLAHHQRQHETRFTFVAISEAKGFTAAELPDWTYYVPKERCQSEWDVYFVLLVEHHPAEGLHRRVALGKVFRGAFAHSHDEWQEIILG</sequence>
<dbReference type="PANTHER" id="PTHR33112:SF12">
    <property type="entry name" value="HETEROKARYON INCOMPATIBILITY DOMAIN-CONTAINING PROTEIN"/>
    <property type="match status" value="1"/>
</dbReference>
<dbReference type="OrthoDB" id="2958217at2759"/>
<keyword evidence="4" id="KW-1185">Reference proteome</keyword>
<dbReference type="Pfam" id="PF06985">
    <property type="entry name" value="HET"/>
    <property type="match status" value="1"/>
</dbReference>
<protein>
    <submittedName>
        <fullName evidence="3">Heterokaryon incompatibility</fullName>
    </submittedName>
</protein>
<dbReference type="InterPro" id="IPR010730">
    <property type="entry name" value="HET"/>
</dbReference>
<evidence type="ECO:0000256" key="1">
    <source>
        <dbReference type="SAM" id="MobiDB-lite"/>
    </source>
</evidence>
<feature type="compositionally biased region" description="Basic and acidic residues" evidence="1">
    <location>
        <begin position="909"/>
        <end position="926"/>
    </location>
</feature>
<evidence type="ECO:0000259" key="2">
    <source>
        <dbReference type="Pfam" id="PF06985"/>
    </source>
</evidence>
<evidence type="ECO:0000313" key="4">
    <source>
        <dbReference type="Proteomes" id="UP000078544"/>
    </source>
</evidence>
<dbReference type="AlphaFoldDB" id="A0A168E993"/>
<feature type="compositionally biased region" description="Low complexity" evidence="1">
    <location>
        <begin position="747"/>
        <end position="776"/>
    </location>
</feature>
<dbReference type="PANTHER" id="PTHR33112">
    <property type="entry name" value="DOMAIN PROTEIN, PUTATIVE-RELATED"/>
    <property type="match status" value="1"/>
</dbReference>
<accession>A0A168E993</accession>
<feature type="compositionally biased region" description="Pro residues" evidence="1">
    <location>
        <begin position="649"/>
        <end position="675"/>
    </location>
</feature>
<feature type="domain" description="Heterokaryon incompatibility" evidence="2">
    <location>
        <begin position="227"/>
        <end position="373"/>
    </location>
</feature>
<feature type="region of interest" description="Disordered" evidence="1">
    <location>
        <begin position="563"/>
        <end position="628"/>
    </location>
</feature>
<feature type="compositionally biased region" description="Pro residues" evidence="1">
    <location>
        <begin position="598"/>
        <end position="611"/>
    </location>
</feature>
<feature type="region of interest" description="Disordered" evidence="1">
    <location>
        <begin position="642"/>
        <end position="717"/>
    </location>
</feature>
<name>A0A168E993_9HYPO</name>
<feature type="region of interest" description="Disordered" evidence="1">
    <location>
        <begin position="867"/>
        <end position="886"/>
    </location>
</feature>
<comment type="caution">
    <text evidence="3">The sequence shown here is derived from an EMBL/GenBank/DDBJ whole genome shotgun (WGS) entry which is preliminary data.</text>
</comment>
<reference evidence="3 4" key="1">
    <citation type="journal article" date="2016" name="Genome Biol. Evol.">
        <title>Divergent and convergent evolution of fungal pathogenicity.</title>
        <authorList>
            <person name="Shang Y."/>
            <person name="Xiao G."/>
            <person name="Zheng P."/>
            <person name="Cen K."/>
            <person name="Zhan S."/>
            <person name="Wang C."/>
        </authorList>
    </citation>
    <scope>NUCLEOTIDE SEQUENCE [LARGE SCALE GENOMIC DNA]</scope>
    <source>
        <strain evidence="3 4">RCEF 2490</strain>
    </source>
</reference>
<dbReference type="Proteomes" id="UP000078544">
    <property type="component" value="Unassembled WGS sequence"/>
</dbReference>
<feature type="compositionally biased region" description="Basic and acidic residues" evidence="1">
    <location>
        <begin position="566"/>
        <end position="577"/>
    </location>
</feature>
<evidence type="ECO:0000313" key="3">
    <source>
        <dbReference type="EMBL" id="KZZ98558.1"/>
    </source>
</evidence>
<feature type="region of interest" description="Disordered" evidence="1">
    <location>
        <begin position="800"/>
        <end position="825"/>
    </location>
</feature>
<proteinExistence type="predicted"/>
<dbReference type="EMBL" id="AZGY01000005">
    <property type="protein sequence ID" value="KZZ98558.1"/>
    <property type="molecule type" value="Genomic_DNA"/>
</dbReference>